<dbReference type="SMART" id="SM00298">
    <property type="entry name" value="CHROMO"/>
    <property type="match status" value="1"/>
</dbReference>
<dbReference type="Gene3D" id="2.30.30.140">
    <property type="match status" value="1"/>
</dbReference>
<dbReference type="InterPro" id="IPR000953">
    <property type="entry name" value="Chromo/chromo_shadow_dom"/>
</dbReference>
<name>A0A8E0RSX1_9TREM</name>
<dbReference type="InterPro" id="IPR016197">
    <property type="entry name" value="Chromo-like_dom_sf"/>
</dbReference>
<evidence type="ECO:0000313" key="3">
    <source>
        <dbReference type="Proteomes" id="UP000728185"/>
    </source>
</evidence>
<dbReference type="Pfam" id="PF11717">
    <property type="entry name" value="Tudor-knot"/>
    <property type="match status" value="1"/>
</dbReference>
<dbReference type="AlphaFoldDB" id="A0A8E0RSX1"/>
<comment type="caution">
    <text evidence="2">The sequence shown here is derived from an EMBL/GenBank/DDBJ whole genome shotgun (WGS) entry which is preliminary data.</text>
</comment>
<evidence type="ECO:0000313" key="2">
    <source>
        <dbReference type="EMBL" id="KAA0191776.1"/>
    </source>
</evidence>
<dbReference type="EMBL" id="LUCM01006123">
    <property type="protein sequence ID" value="KAA0191776.1"/>
    <property type="molecule type" value="Genomic_DNA"/>
</dbReference>
<keyword evidence="3" id="KW-1185">Reference proteome</keyword>
<organism evidence="2 3">
    <name type="scientific">Fasciolopsis buskii</name>
    <dbReference type="NCBI Taxonomy" id="27845"/>
    <lineage>
        <taxon>Eukaryota</taxon>
        <taxon>Metazoa</taxon>
        <taxon>Spiralia</taxon>
        <taxon>Lophotrochozoa</taxon>
        <taxon>Platyhelminthes</taxon>
        <taxon>Trematoda</taxon>
        <taxon>Digenea</taxon>
        <taxon>Plagiorchiida</taxon>
        <taxon>Echinostomata</taxon>
        <taxon>Echinostomatoidea</taxon>
        <taxon>Fasciolidae</taxon>
        <taxon>Fasciolopsis</taxon>
    </lineage>
</organism>
<reference evidence="2" key="1">
    <citation type="submission" date="2019-05" db="EMBL/GenBank/DDBJ databases">
        <title>Annotation for the trematode Fasciolopsis buski.</title>
        <authorList>
            <person name="Choi Y.-J."/>
        </authorList>
    </citation>
    <scope>NUCLEOTIDE SEQUENCE</scope>
    <source>
        <strain evidence="2">HT</strain>
        <tissue evidence="2">Whole worm</tissue>
    </source>
</reference>
<dbReference type="OrthoDB" id="787137at2759"/>
<evidence type="ECO:0000259" key="1">
    <source>
        <dbReference type="SMART" id="SM00298"/>
    </source>
</evidence>
<accession>A0A8E0RSX1</accession>
<dbReference type="InterPro" id="IPR025995">
    <property type="entry name" value="Tudor-knot"/>
</dbReference>
<gene>
    <name evidence="2" type="ORF">FBUS_08384</name>
</gene>
<dbReference type="Proteomes" id="UP000728185">
    <property type="component" value="Unassembled WGS sequence"/>
</dbReference>
<feature type="domain" description="Chromo" evidence="1">
    <location>
        <begin position="26"/>
        <end position="79"/>
    </location>
</feature>
<protein>
    <submittedName>
        <fullName evidence="2">Histone acetyltransferase</fullName>
    </submittedName>
</protein>
<dbReference type="SUPFAM" id="SSF54160">
    <property type="entry name" value="Chromo domain-like"/>
    <property type="match status" value="1"/>
</dbReference>
<proteinExistence type="predicted"/>
<sequence>MQVDDGVFHGNEIINESYYVLRNPGSYHPALIIESRVNDAGGLEYFVHYKNLDKRLDEWVSPERIDFSRKFPSRPRSPDFVAIPDEGTSRRFTRNQKRRYVESCAQDSVSNNLYYFMIKLIISCSFEQIQRSEESFTMLS</sequence>